<name>A0A3M7PER5_BRAPC</name>
<evidence type="ECO:0000313" key="1">
    <source>
        <dbReference type="EMBL" id="RMZ97605.1"/>
    </source>
</evidence>
<gene>
    <name evidence="1" type="ORF">BpHYR1_012600</name>
</gene>
<proteinExistence type="predicted"/>
<sequence length="176" mass="21497">MLMSGLINRNYYFRFEDNFSQRSKFSFVDLNQFYNTKFIYLLFRYVLVKCQYNFDMKLFINKHKFVLKDETSRLNLGGTKFNILGLSRLVIRFDHRQCFHRFGIWQARLRRRSTRRSPMKLIRLCSSIDIIENFDKQYNIQIIKTEMVYKIFNAFWPYVTLYIAHFSASVYTKGME</sequence>
<reference evidence="1 2" key="1">
    <citation type="journal article" date="2018" name="Sci. Rep.">
        <title>Genomic signatures of local adaptation to the degree of environmental predictability in rotifers.</title>
        <authorList>
            <person name="Franch-Gras L."/>
            <person name="Hahn C."/>
            <person name="Garcia-Roger E.M."/>
            <person name="Carmona M.J."/>
            <person name="Serra M."/>
            <person name="Gomez A."/>
        </authorList>
    </citation>
    <scope>NUCLEOTIDE SEQUENCE [LARGE SCALE GENOMIC DNA]</scope>
    <source>
        <strain evidence="1">HYR1</strain>
    </source>
</reference>
<keyword evidence="2" id="KW-1185">Reference proteome</keyword>
<dbReference type="Proteomes" id="UP000276133">
    <property type="component" value="Unassembled WGS sequence"/>
</dbReference>
<dbReference type="EMBL" id="REGN01011308">
    <property type="protein sequence ID" value="RMZ97605.1"/>
    <property type="molecule type" value="Genomic_DNA"/>
</dbReference>
<accession>A0A3M7PER5</accession>
<comment type="caution">
    <text evidence="1">The sequence shown here is derived from an EMBL/GenBank/DDBJ whole genome shotgun (WGS) entry which is preliminary data.</text>
</comment>
<dbReference type="AlphaFoldDB" id="A0A3M7PER5"/>
<protein>
    <submittedName>
        <fullName evidence="1">Uncharacterized protein</fullName>
    </submittedName>
</protein>
<evidence type="ECO:0000313" key="2">
    <source>
        <dbReference type="Proteomes" id="UP000276133"/>
    </source>
</evidence>
<organism evidence="1 2">
    <name type="scientific">Brachionus plicatilis</name>
    <name type="common">Marine rotifer</name>
    <name type="synonym">Brachionus muelleri</name>
    <dbReference type="NCBI Taxonomy" id="10195"/>
    <lineage>
        <taxon>Eukaryota</taxon>
        <taxon>Metazoa</taxon>
        <taxon>Spiralia</taxon>
        <taxon>Gnathifera</taxon>
        <taxon>Rotifera</taxon>
        <taxon>Eurotatoria</taxon>
        <taxon>Monogononta</taxon>
        <taxon>Pseudotrocha</taxon>
        <taxon>Ploima</taxon>
        <taxon>Brachionidae</taxon>
        <taxon>Brachionus</taxon>
    </lineage>
</organism>